<evidence type="ECO:0000256" key="1">
    <source>
        <dbReference type="SAM" id="MobiDB-lite"/>
    </source>
</evidence>
<name>A0A1F7L1D6_9BACT</name>
<protein>
    <submittedName>
        <fullName evidence="2">Uncharacterized protein</fullName>
    </submittedName>
</protein>
<accession>A0A1F7L1D6</accession>
<feature type="compositionally biased region" description="Polar residues" evidence="1">
    <location>
        <begin position="1"/>
        <end position="14"/>
    </location>
</feature>
<feature type="region of interest" description="Disordered" evidence="1">
    <location>
        <begin position="1"/>
        <end position="40"/>
    </location>
</feature>
<proteinExistence type="predicted"/>
<organism evidence="2 3">
    <name type="scientific">Candidatus Roizmanbacteria bacterium RIFOXYD1_FULL_38_12</name>
    <dbReference type="NCBI Taxonomy" id="1802093"/>
    <lineage>
        <taxon>Bacteria</taxon>
        <taxon>Candidatus Roizmaniibacteriota</taxon>
    </lineage>
</organism>
<evidence type="ECO:0000313" key="2">
    <source>
        <dbReference type="EMBL" id="OGK73928.1"/>
    </source>
</evidence>
<sequence length="126" mass="13818">MVDTAETFSLPPQSEQDRPSEIQEALPVEQPPHDVPDQASSLAEQQAMQQAMQMLEEAKASSQAVPEPIAGPGDEATGYDTPVVKQGKQISLTQITQIAKQTWSSLTSPFRFIWNIIKNIGGWITK</sequence>
<dbReference type="AlphaFoldDB" id="A0A1F7L1D6"/>
<reference evidence="2 3" key="1">
    <citation type="journal article" date="2016" name="Nat. Commun.">
        <title>Thousands of microbial genomes shed light on interconnected biogeochemical processes in an aquifer system.</title>
        <authorList>
            <person name="Anantharaman K."/>
            <person name="Brown C.T."/>
            <person name="Hug L.A."/>
            <person name="Sharon I."/>
            <person name="Castelle C.J."/>
            <person name="Probst A.J."/>
            <person name="Thomas B.C."/>
            <person name="Singh A."/>
            <person name="Wilkins M.J."/>
            <person name="Karaoz U."/>
            <person name="Brodie E.L."/>
            <person name="Williams K.H."/>
            <person name="Hubbard S.S."/>
            <person name="Banfield J.F."/>
        </authorList>
    </citation>
    <scope>NUCLEOTIDE SEQUENCE [LARGE SCALE GENOMIC DNA]</scope>
</reference>
<dbReference type="Proteomes" id="UP000177050">
    <property type="component" value="Unassembled WGS sequence"/>
</dbReference>
<feature type="region of interest" description="Disordered" evidence="1">
    <location>
        <begin position="53"/>
        <end position="81"/>
    </location>
</feature>
<evidence type="ECO:0000313" key="3">
    <source>
        <dbReference type="Proteomes" id="UP000177050"/>
    </source>
</evidence>
<dbReference type="EMBL" id="MGBR01000001">
    <property type="protein sequence ID" value="OGK73928.1"/>
    <property type="molecule type" value="Genomic_DNA"/>
</dbReference>
<gene>
    <name evidence="2" type="ORF">A3K52_04075</name>
</gene>
<comment type="caution">
    <text evidence="2">The sequence shown here is derived from an EMBL/GenBank/DDBJ whole genome shotgun (WGS) entry which is preliminary data.</text>
</comment>